<dbReference type="EMBL" id="JBHTEY010000004">
    <property type="protein sequence ID" value="MFC7613701.1"/>
    <property type="molecule type" value="Genomic_DNA"/>
</dbReference>
<proteinExistence type="predicted"/>
<name>A0ABW2TLI3_9PSEU</name>
<reference evidence="3" key="1">
    <citation type="journal article" date="2019" name="Int. J. Syst. Evol. Microbiol.">
        <title>The Global Catalogue of Microorganisms (GCM) 10K type strain sequencing project: providing services to taxonomists for standard genome sequencing and annotation.</title>
        <authorList>
            <consortium name="The Broad Institute Genomics Platform"/>
            <consortium name="The Broad Institute Genome Sequencing Center for Infectious Disease"/>
            <person name="Wu L."/>
            <person name="Ma J."/>
        </authorList>
    </citation>
    <scope>NUCLEOTIDE SEQUENCE [LARGE SCALE GENOMIC DNA]</scope>
    <source>
        <strain evidence="3">JCM 17695</strain>
    </source>
</reference>
<evidence type="ECO:0000313" key="3">
    <source>
        <dbReference type="Proteomes" id="UP001596512"/>
    </source>
</evidence>
<dbReference type="InterPro" id="IPR002477">
    <property type="entry name" value="Peptidoglycan-bd-like"/>
</dbReference>
<protein>
    <submittedName>
        <fullName evidence="2">Peptidoglycan-binding protein</fullName>
    </submittedName>
</protein>
<dbReference type="SUPFAM" id="SSF47090">
    <property type="entry name" value="PGBD-like"/>
    <property type="match status" value="1"/>
</dbReference>
<accession>A0ABW2TLI3</accession>
<dbReference type="Gene3D" id="1.10.101.10">
    <property type="entry name" value="PGBD-like superfamily/PGBD"/>
    <property type="match status" value="1"/>
</dbReference>
<evidence type="ECO:0000313" key="2">
    <source>
        <dbReference type="EMBL" id="MFC7613701.1"/>
    </source>
</evidence>
<comment type="caution">
    <text evidence="2">The sequence shown here is derived from an EMBL/GenBank/DDBJ whole genome shotgun (WGS) entry which is preliminary data.</text>
</comment>
<organism evidence="2 3">
    <name type="scientific">Actinokineospora soli</name>
    <dbReference type="NCBI Taxonomy" id="1048753"/>
    <lineage>
        <taxon>Bacteria</taxon>
        <taxon>Bacillati</taxon>
        <taxon>Actinomycetota</taxon>
        <taxon>Actinomycetes</taxon>
        <taxon>Pseudonocardiales</taxon>
        <taxon>Pseudonocardiaceae</taxon>
        <taxon>Actinokineospora</taxon>
    </lineage>
</organism>
<dbReference type="InterPro" id="IPR036366">
    <property type="entry name" value="PGBDSf"/>
</dbReference>
<dbReference type="Pfam" id="PF01471">
    <property type="entry name" value="PG_binding_1"/>
    <property type="match status" value="1"/>
</dbReference>
<keyword evidence="3" id="KW-1185">Reference proteome</keyword>
<sequence>MSNPELRRDSTEHDWVKYLQGLLATRLDAESTAGEIQLSAVDGLFGPITEASVEFFQRREHLPETGVVDDATWEALEREPEAQPSGNGHQQRQPLNLHIPIELWLRWQDTTFDRMMQDFQNFNLTTHPDARLRLGGSAPVGPLAGNGSVELLNREIRLWPNWFLNHTHRFTLDWSHREGFELGLENEAEFGYRPVRNVELFLKGELNLSWTPQENNGDVNWSIGPQLRWRFDLGR</sequence>
<gene>
    <name evidence="2" type="ORF">ACFQV2_09030</name>
</gene>
<feature type="domain" description="Peptidoglycan binding-like" evidence="1">
    <location>
        <begin position="40"/>
        <end position="76"/>
    </location>
</feature>
<dbReference type="InterPro" id="IPR036365">
    <property type="entry name" value="PGBD-like_sf"/>
</dbReference>
<evidence type="ECO:0000259" key="1">
    <source>
        <dbReference type="Pfam" id="PF01471"/>
    </source>
</evidence>
<dbReference type="Proteomes" id="UP001596512">
    <property type="component" value="Unassembled WGS sequence"/>
</dbReference>